<keyword evidence="4" id="KW-0547">Nucleotide-binding</keyword>
<evidence type="ECO:0000256" key="4">
    <source>
        <dbReference type="ARBA" id="ARBA00022741"/>
    </source>
</evidence>
<protein>
    <recommendedName>
        <fullName evidence="1">non-specific serine/threonine protein kinase</fullName>
        <ecNumber evidence="1">2.7.11.1</ecNumber>
    </recommendedName>
</protein>
<dbReference type="EC" id="2.7.11.1" evidence="1"/>
<dbReference type="OrthoDB" id="347657at2759"/>
<dbReference type="GO" id="GO:0005524">
    <property type="term" value="F:ATP binding"/>
    <property type="evidence" value="ECO:0007669"/>
    <property type="project" value="UniProtKB-KW"/>
</dbReference>
<evidence type="ECO:0000259" key="10">
    <source>
        <dbReference type="PROSITE" id="PS50011"/>
    </source>
</evidence>
<dbReference type="KEGG" id="bpg:Bathy09g02190"/>
<dbReference type="eggNOG" id="KOG0592">
    <property type="taxonomic scope" value="Eukaryota"/>
</dbReference>
<keyword evidence="12" id="KW-1185">Reference proteome</keyword>
<comment type="catalytic activity">
    <reaction evidence="8">
        <text>L-seryl-[protein] + ATP = O-phospho-L-seryl-[protein] + ADP + H(+)</text>
        <dbReference type="Rhea" id="RHEA:17989"/>
        <dbReference type="Rhea" id="RHEA-COMP:9863"/>
        <dbReference type="Rhea" id="RHEA-COMP:11604"/>
        <dbReference type="ChEBI" id="CHEBI:15378"/>
        <dbReference type="ChEBI" id="CHEBI:29999"/>
        <dbReference type="ChEBI" id="CHEBI:30616"/>
        <dbReference type="ChEBI" id="CHEBI:83421"/>
        <dbReference type="ChEBI" id="CHEBI:456216"/>
        <dbReference type="EC" id="2.7.11.1"/>
    </reaction>
</comment>
<dbReference type="PANTHER" id="PTHR24356">
    <property type="entry name" value="SERINE/THREONINE-PROTEIN KINASE"/>
    <property type="match status" value="1"/>
</dbReference>
<evidence type="ECO:0000313" key="12">
    <source>
        <dbReference type="Proteomes" id="UP000198341"/>
    </source>
</evidence>
<dbReference type="InterPro" id="IPR000719">
    <property type="entry name" value="Prot_kinase_dom"/>
</dbReference>
<dbReference type="SMART" id="SM00220">
    <property type="entry name" value="S_TKc"/>
    <property type="match status" value="1"/>
</dbReference>
<evidence type="ECO:0000256" key="1">
    <source>
        <dbReference type="ARBA" id="ARBA00012513"/>
    </source>
</evidence>
<reference evidence="11 12" key="1">
    <citation type="submission" date="2011-10" db="EMBL/GenBank/DDBJ databases">
        <authorList>
            <person name="Genoscope - CEA"/>
        </authorList>
    </citation>
    <scope>NUCLEOTIDE SEQUENCE [LARGE SCALE GENOMIC DNA]</scope>
    <source>
        <strain evidence="11 12">RCC 1105</strain>
    </source>
</reference>
<dbReference type="InterPro" id="IPR050236">
    <property type="entry name" value="Ser_Thr_kinase_AGC"/>
</dbReference>
<dbReference type="GO" id="GO:0035556">
    <property type="term" value="P:intracellular signal transduction"/>
    <property type="evidence" value="ECO:0007669"/>
    <property type="project" value="TreeGrafter"/>
</dbReference>
<evidence type="ECO:0000256" key="2">
    <source>
        <dbReference type="ARBA" id="ARBA00022527"/>
    </source>
</evidence>
<dbReference type="PROSITE" id="PS00108">
    <property type="entry name" value="PROTEIN_KINASE_ST"/>
    <property type="match status" value="1"/>
</dbReference>
<dbReference type="STRING" id="41875.K8F2I3"/>
<dbReference type="PANTHER" id="PTHR24356:SF163">
    <property type="entry name" value="3-PHOSPHOINOSITIDE-DEPENDENT PROTEIN KINASE 1-RELATED"/>
    <property type="match status" value="1"/>
</dbReference>
<dbReference type="GO" id="GO:0004674">
    <property type="term" value="F:protein serine/threonine kinase activity"/>
    <property type="evidence" value="ECO:0007669"/>
    <property type="project" value="UniProtKB-KW"/>
</dbReference>
<dbReference type="EMBL" id="FO082270">
    <property type="protein sequence ID" value="CCO66518.1"/>
    <property type="molecule type" value="Genomic_DNA"/>
</dbReference>
<feature type="region of interest" description="Disordered" evidence="9">
    <location>
        <begin position="1"/>
        <end position="30"/>
    </location>
</feature>
<dbReference type="InterPro" id="IPR008271">
    <property type="entry name" value="Ser/Thr_kinase_AS"/>
</dbReference>
<gene>
    <name evidence="11" type="ORF">Bathy09g02190</name>
</gene>
<name>K8F2I3_9CHLO</name>
<keyword evidence="5" id="KW-0418">Kinase</keyword>
<comment type="catalytic activity">
    <reaction evidence="7">
        <text>L-threonyl-[protein] + ATP = O-phospho-L-threonyl-[protein] + ADP + H(+)</text>
        <dbReference type="Rhea" id="RHEA:46608"/>
        <dbReference type="Rhea" id="RHEA-COMP:11060"/>
        <dbReference type="Rhea" id="RHEA-COMP:11605"/>
        <dbReference type="ChEBI" id="CHEBI:15378"/>
        <dbReference type="ChEBI" id="CHEBI:30013"/>
        <dbReference type="ChEBI" id="CHEBI:30616"/>
        <dbReference type="ChEBI" id="CHEBI:61977"/>
        <dbReference type="ChEBI" id="CHEBI:456216"/>
        <dbReference type="EC" id="2.7.11.1"/>
    </reaction>
</comment>
<dbReference type="PROSITE" id="PS50011">
    <property type="entry name" value="PROTEIN_KINASE_DOM"/>
    <property type="match status" value="1"/>
</dbReference>
<dbReference type="Gene3D" id="3.30.200.20">
    <property type="entry name" value="Phosphorylase Kinase, domain 1"/>
    <property type="match status" value="1"/>
</dbReference>
<dbReference type="Proteomes" id="UP000198341">
    <property type="component" value="Chromosome 9"/>
</dbReference>
<dbReference type="SUPFAM" id="SSF56112">
    <property type="entry name" value="Protein kinase-like (PK-like)"/>
    <property type="match status" value="1"/>
</dbReference>
<dbReference type="AlphaFoldDB" id="K8F2I3"/>
<keyword evidence="2" id="KW-0723">Serine/threonine-protein kinase</keyword>
<keyword evidence="3" id="KW-0808">Transferase</keyword>
<evidence type="ECO:0000256" key="8">
    <source>
        <dbReference type="ARBA" id="ARBA00048679"/>
    </source>
</evidence>
<accession>K8F2I3</accession>
<evidence type="ECO:0000256" key="7">
    <source>
        <dbReference type="ARBA" id="ARBA00047899"/>
    </source>
</evidence>
<sequence length="413" mass="47510">MTNEEEPALLSSSDGGDDDARRRRNNDTATTVKPIDGKYIKYTPPLPAVKEQLQLAFSVSDFVTVRHLGDGSFSEVRMVKFDTIRLNENKRTKIKEEFLKRPIALKVMDKKFIAKEEKMACVTKERDVMNRAEFPGVCKLYFTFHDYYSLYLAMECSPEGDLAMLMKRTQNFGIGRLSVEQVTFYIKEVTEALRYCHETLRVAHRDVKPENIILGSDGHVKLCDFGSCLDLNVEYKEEFIKRRVMNEETGEIEEKMVKKKERGYSFVGSAEYCAPEILQAKAKATYACDVWSLGLTAYKLVSGKNPFRRETEYLTMQAIEKEPEVLTYEIVDDVDDAGGEGNRTRFDIKLEDFCRQCITYDWNERPTCERLLNECVLFRGLPDGEALWKADAPEFVALAKEEEEEEEEEEGEG</sequence>
<dbReference type="Pfam" id="PF00069">
    <property type="entry name" value="Pkinase"/>
    <property type="match status" value="1"/>
</dbReference>
<evidence type="ECO:0000256" key="3">
    <source>
        <dbReference type="ARBA" id="ARBA00022679"/>
    </source>
</evidence>
<evidence type="ECO:0000313" key="11">
    <source>
        <dbReference type="EMBL" id="CCO66518.1"/>
    </source>
</evidence>
<evidence type="ECO:0000256" key="9">
    <source>
        <dbReference type="SAM" id="MobiDB-lite"/>
    </source>
</evidence>
<dbReference type="Gene3D" id="1.10.510.10">
    <property type="entry name" value="Transferase(Phosphotransferase) domain 1"/>
    <property type="match status" value="1"/>
</dbReference>
<proteinExistence type="predicted"/>
<dbReference type="GeneID" id="19013726"/>
<feature type="domain" description="Protein kinase" evidence="10">
    <location>
        <begin position="62"/>
        <end position="377"/>
    </location>
</feature>
<evidence type="ECO:0000256" key="5">
    <source>
        <dbReference type="ARBA" id="ARBA00022777"/>
    </source>
</evidence>
<dbReference type="InterPro" id="IPR011009">
    <property type="entry name" value="Kinase-like_dom_sf"/>
</dbReference>
<dbReference type="RefSeq" id="XP_007510958.1">
    <property type="nucleotide sequence ID" value="XM_007510896.1"/>
</dbReference>
<organism evidence="11 12">
    <name type="scientific">Bathycoccus prasinos</name>
    <dbReference type="NCBI Taxonomy" id="41875"/>
    <lineage>
        <taxon>Eukaryota</taxon>
        <taxon>Viridiplantae</taxon>
        <taxon>Chlorophyta</taxon>
        <taxon>Mamiellophyceae</taxon>
        <taxon>Mamiellales</taxon>
        <taxon>Bathycoccaceae</taxon>
        <taxon>Bathycoccus</taxon>
    </lineage>
</organism>
<keyword evidence="6" id="KW-0067">ATP-binding</keyword>
<evidence type="ECO:0000256" key="6">
    <source>
        <dbReference type="ARBA" id="ARBA00022840"/>
    </source>
</evidence>